<dbReference type="Pfam" id="PF13377">
    <property type="entry name" value="Peripla_BP_3"/>
    <property type="match status" value="1"/>
</dbReference>
<evidence type="ECO:0000256" key="1">
    <source>
        <dbReference type="ARBA" id="ARBA00022491"/>
    </source>
</evidence>
<protein>
    <submittedName>
        <fullName evidence="7">LacI family transcriptional regulator</fullName>
    </submittedName>
</protein>
<evidence type="ECO:0000313" key="8">
    <source>
        <dbReference type="Proteomes" id="UP000658320"/>
    </source>
</evidence>
<dbReference type="CDD" id="cd01392">
    <property type="entry name" value="HTH_LacI"/>
    <property type="match status" value="1"/>
</dbReference>
<organism evidence="7 8">
    <name type="scientific">Streptomyces aurantiogriseus</name>
    <dbReference type="NCBI Taxonomy" id="66870"/>
    <lineage>
        <taxon>Bacteria</taxon>
        <taxon>Bacillati</taxon>
        <taxon>Actinomycetota</taxon>
        <taxon>Actinomycetes</taxon>
        <taxon>Kitasatosporales</taxon>
        <taxon>Streptomycetaceae</taxon>
        <taxon>Streptomyces</taxon>
    </lineage>
</organism>
<accession>A0A918CLM8</accession>
<dbReference type="PROSITE" id="PS00356">
    <property type="entry name" value="HTH_LACI_1"/>
    <property type="match status" value="1"/>
</dbReference>
<evidence type="ECO:0000256" key="5">
    <source>
        <dbReference type="SAM" id="MobiDB-lite"/>
    </source>
</evidence>
<name>A0A918CLM8_9ACTN</name>
<feature type="domain" description="HTH lacI-type" evidence="6">
    <location>
        <begin position="47"/>
        <end position="103"/>
    </location>
</feature>
<keyword evidence="1" id="KW-0678">Repressor</keyword>
<dbReference type="InterPro" id="IPR010982">
    <property type="entry name" value="Lambda_DNA-bd_dom_sf"/>
</dbReference>
<evidence type="ECO:0000313" key="7">
    <source>
        <dbReference type="EMBL" id="GGR31067.1"/>
    </source>
</evidence>
<dbReference type="PROSITE" id="PS50932">
    <property type="entry name" value="HTH_LACI_2"/>
    <property type="match status" value="1"/>
</dbReference>
<proteinExistence type="predicted"/>
<keyword evidence="4" id="KW-0804">Transcription</keyword>
<dbReference type="SMART" id="SM00354">
    <property type="entry name" value="HTH_LACI"/>
    <property type="match status" value="1"/>
</dbReference>
<dbReference type="PANTHER" id="PTHR30146:SF148">
    <property type="entry name" value="HTH-TYPE TRANSCRIPTIONAL REPRESSOR PURR-RELATED"/>
    <property type="match status" value="1"/>
</dbReference>
<gene>
    <name evidence="7" type="ORF">GCM10010251_53990</name>
</gene>
<dbReference type="InterPro" id="IPR046335">
    <property type="entry name" value="LacI/GalR-like_sensor"/>
</dbReference>
<dbReference type="Pfam" id="PF00356">
    <property type="entry name" value="LacI"/>
    <property type="match status" value="1"/>
</dbReference>
<sequence length="388" mass="40618">MTETFANVKLRFQKVSRAKNKSLSARPSGPGRHLPEGESVPEQPVRARLVDVAHAAGVSKATVSKVLNGRQDLSVRPETRRRIHEVAEELGYRPHSGARALAGASTHAVALLIPALANPTYVTIARGAYQRARELGYLSLLAEDFDGQEADGSFSDLVQEGRVDGLLIASARPGHPLLETLSRSPVPHVFLNRSVEGSGRNVTMDVARSSVTALDHLHGLGHRAVGHIAGPPGITPSEVRKEAFLRHADALGLDAAPVASGDFTEDGGGFAARELLRPPAGSARPPVTALYTSSLAQAIGAMAAIRDLGLRIPQDVSVVGNDDLPVAAHLHPPLTTVAMPLYELGTAAVDALVATIEGRPVGDVVVPTEPRLVLRGSTARPAGPGGTP</sequence>
<dbReference type="SUPFAM" id="SSF47413">
    <property type="entry name" value="lambda repressor-like DNA-binding domains"/>
    <property type="match status" value="1"/>
</dbReference>
<dbReference type="PANTHER" id="PTHR30146">
    <property type="entry name" value="LACI-RELATED TRANSCRIPTIONAL REPRESSOR"/>
    <property type="match status" value="1"/>
</dbReference>
<keyword evidence="3" id="KW-0238">DNA-binding</keyword>
<dbReference type="InterPro" id="IPR000843">
    <property type="entry name" value="HTH_LacI"/>
</dbReference>
<dbReference type="InterPro" id="IPR028082">
    <property type="entry name" value="Peripla_BP_I"/>
</dbReference>
<dbReference type="GO" id="GO:0003700">
    <property type="term" value="F:DNA-binding transcription factor activity"/>
    <property type="evidence" value="ECO:0007669"/>
    <property type="project" value="TreeGrafter"/>
</dbReference>
<feature type="region of interest" description="Disordered" evidence="5">
    <location>
        <begin position="18"/>
        <end position="43"/>
    </location>
</feature>
<dbReference type="Gene3D" id="1.10.260.40">
    <property type="entry name" value="lambda repressor-like DNA-binding domains"/>
    <property type="match status" value="1"/>
</dbReference>
<evidence type="ECO:0000256" key="4">
    <source>
        <dbReference type="ARBA" id="ARBA00023163"/>
    </source>
</evidence>
<dbReference type="AlphaFoldDB" id="A0A918CLM8"/>
<keyword evidence="2" id="KW-0805">Transcription regulation</keyword>
<keyword evidence="8" id="KW-1185">Reference proteome</keyword>
<dbReference type="Gene3D" id="3.40.50.2300">
    <property type="match status" value="2"/>
</dbReference>
<dbReference type="Proteomes" id="UP000658320">
    <property type="component" value="Unassembled WGS sequence"/>
</dbReference>
<evidence type="ECO:0000256" key="2">
    <source>
        <dbReference type="ARBA" id="ARBA00023015"/>
    </source>
</evidence>
<comment type="caution">
    <text evidence="7">The sequence shown here is derived from an EMBL/GenBank/DDBJ whole genome shotgun (WGS) entry which is preliminary data.</text>
</comment>
<dbReference type="CDD" id="cd06267">
    <property type="entry name" value="PBP1_LacI_sugar_binding-like"/>
    <property type="match status" value="1"/>
</dbReference>
<evidence type="ECO:0000259" key="6">
    <source>
        <dbReference type="PROSITE" id="PS50932"/>
    </source>
</evidence>
<reference evidence="7" key="1">
    <citation type="journal article" date="2014" name="Int. J. Syst. Evol. Microbiol.">
        <title>Complete genome sequence of Corynebacterium casei LMG S-19264T (=DSM 44701T), isolated from a smear-ripened cheese.</title>
        <authorList>
            <consortium name="US DOE Joint Genome Institute (JGI-PGF)"/>
            <person name="Walter F."/>
            <person name="Albersmeier A."/>
            <person name="Kalinowski J."/>
            <person name="Ruckert C."/>
        </authorList>
    </citation>
    <scope>NUCLEOTIDE SEQUENCE</scope>
    <source>
        <strain evidence="7">JCM 4346</strain>
    </source>
</reference>
<dbReference type="SUPFAM" id="SSF53822">
    <property type="entry name" value="Periplasmic binding protein-like I"/>
    <property type="match status" value="1"/>
</dbReference>
<evidence type="ECO:0000256" key="3">
    <source>
        <dbReference type="ARBA" id="ARBA00023125"/>
    </source>
</evidence>
<dbReference type="GO" id="GO:0000976">
    <property type="term" value="F:transcription cis-regulatory region binding"/>
    <property type="evidence" value="ECO:0007669"/>
    <property type="project" value="TreeGrafter"/>
</dbReference>
<dbReference type="EMBL" id="BMSX01000013">
    <property type="protein sequence ID" value="GGR31067.1"/>
    <property type="molecule type" value="Genomic_DNA"/>
</dbReference>
<reference evidence="7" key="2">
    <citation type="submission" date="2020-09" db="EMBL/GenBank/DDBJ databases">
        <authorList>
            <person name="Sun Q."/>
            <person name="Ohkuma M."/>
        </authorList>
    </citation>
    <scope>NUCLEOTIDE SEQUENCE</scope>
    <source>
        <strain evidence="7">JCM 4346</strain>
    </source>
</reference>